<evidence type="ECO:0000256" key="2">
    <source>
        <dbReference type="ARBA" id="ARBA00008226"/>
    </source>
</evidence>
<keyword evidence="6" id="KW-0547">Nucleotide-binding</keyword>
<dbReference type="GO" id="GO:0003676">
    <property type="term" value="F:nucleic acid binding"/>
    <property type="evidence" value="ECO:0007669"/>
    <property type="project" value="InterPro"/>
</dbReference>
<evidence type="ECO:0000313" key="13">
    <source>
        <dbReference type="EMBL" id="KRH93092.1"/>
    </source>
</evidence>
<dbReference type="InterPro" id="IPR006195">
    <property type="entry name" value="aa-tRNA-synth_II"/>
</dbReference>
<evidence type="ECO:0000313" key="14">
    <source>
        <dbReference type="Proteomes" id="UP000051530"/>
    </source>
</evidence>
<name>A0A0R0M147_9MICR</name>
<keyword evidence="7" id="KW-0067">ATP-binding</keyword>
<dbReference type="InterPro" id="IPR002312">
    <property type="entry name" value="Asp/Asn-tRNA-synth_IIb"/>
</dbReference>
<dbReference type="PANTHER" id="PTHR22594">
    <property type="entry name" value="ASPARTYL/LYSYL-TRNA SYNTHETASE"/>
    <property type="match status" value="1"/>
</dbReference>
<dbReference type="InterPro" id="IPR045864">
    <property type="entry name" value="aa-tRNA-synth_II/BPL/LPL"/>
</dbReference>
<dbReference type="EMBL" id="LGUB01000495">
    <property type="protein sequence ID" value="KRH93092.1"/>
    <property type="molecule type" value="Genomic_DNA"/>
</dbReference>
<keyword evidence="5" id="KW-0436">Ligase</keyword>
<dbReference type="GO" id="GO:0004816">
    <property type="term" value="F:asparagine-tRNA ligase activity"/>
    <property type="evidence" value="ECO:0007669"/>
    <property type="project" value="UniProtKB-EC"/>
</dbReference>
<evidence type="ECO:0000256" key="7">
    <source>
        <dbReference type="ARBA" id="ARBA00022840"/>
    </source>
</evidence>
<comment type="catalytic activity">
    <reaction evidence="11">
        <text>tRNA(Asn) + L-asparagine + ATP = L-asparaginyl-tRNA(Asn) + AMP + diphosphate + H(+)</text>
        <dbReference type="Rhea" id="RHEA:11180"/>
        <dbReference type="Rhea" id="RHEA-COMP:9659"/>
        <dbReference type="Rhea" id="RHEA-COMP:9674"/>
        <dbReference type="ChEBI" id="CHEBI:15378"/>
        <dbReference type="ChEBI" id="CHEBI:30616"/>
        <dbReference type="ChEBI" id="CHEBI:33019"/>
        <dbReference type="ChEBI" id="CHEBI:58048"/>
        <dbReference type="ChEBI" id="CHEBI:78442"/>
        <dbReference type="ChEBI" id="CHEBI:78515"/>
        <dbReference type="ChEBI" id="CHEBI:456215"/>
        <dbReference type="EC" id="6.1.1.22"/>
    </reaction>
</comment>
<evidence type="ECO:0000256" key="1">
    <source>
        <dbReference type="ARBA" id="ARBA00004496"/>
    </source>
</evidence>
<dbReference type="Pfam" id="PF01336">
    <property type="entry name" value="tRNA_anti-codon"/>
    <property type="match status" value="1"/>
</dbReference>
<dbReference type="InterPro" id="IPR004365">
    <property type="entry name" value="NA-bd_OB_tRNA"/>
</dbReference>
<dbReference type="OrthoDB" id="1931232at2759"/>
<evidence type="ECO:0000259" key="12">
    <source>
        <dbReference type="PROSITE" id="PS50862"/>
    </source>
</evidence>
<evidence type="ECO:0000256" key="8">
    <source>
        <dbReference type="ARBA" id="ARBA00022917"/>
    </source>
</evidence>
<dbReference type="InterPro" id="IPR004364">
    <property type="entry name" value="Aa-tRNA-synt_II"/>
</dbReference>
<dbReference type="VEuPathDB" id="MicrosporidiaDB:M153_15470001139"/>
<dbReference type="Gene3D" id="2.40.50.140">
    <property type="entry name" value="Nucleic acid-binding proteins"/>
    <property type="match status" value="1"/>
</dbReference>
<evidence type="ECO:0000256" key="3">
    <source>
        <dbReference type="ARBA" id="ARBA00012816"/>
    </source>
</evidence>
<dbReference type="PROSITE" id="PS50862">
    <property type="entry name" value="AA_TRNA_LIGASE_II"/>
    <property type="match status" value="1"/>
</dbReference>
<comment type="subcellular location">
    <subcellularLocation>
        <location evidence="1">Cytoplasm</location>
    </subcellularLocation>
</comment>
<dbReference type="PANTHER" id="PTHR22594:SF16">
    <property type="entry name" value="ASPARAGINE--TRNA LIGASE, CYTOPLASMIC"/>
    <property type="match status" value="1"/>
</dbReference>
<dbReference type="GO" id="GO:0005737">
    <property type="term" value="C:cytoplasm"/>
    <property type="evidence" value="ECO:0007669"/>
    <property type="project" value="UniProtKB-SubCell"/>
</dbReference>
<dbReference type="AlphaFoldDB" id="A0A0R0M147"/>
<dbReference type="GO" id="GO:0006421">
    <property type="term" value="P:asparaginyl-tRNA aminoacylation"/>
    <property type="evidence" value="ECO:0007669"/>
    <property type="project" value="TreeGrafter"/>
</dbReference>
<dbReference type="EC" id="6.1.1.22" evidence="3"/>
<organism evidence="13 14">
    <name type="scientific">Pseudoloma neurophilia</name>
    <dbReference type="NCBI Taxonomy" id="146866"/>
    <lineage>
        <taxon>Eukaryota</taxon>
        <taxon>Fungi</taxon>
        <taxon>Fungi incertae sedis</taxon>
        <taxon>Microsporidia</taxon>
        <taxon>Pseudoloma</taxon>
    </lineage>
</organism>
<reference evidence="13 14" key="1">
    <citation type="submission" date="2015-07" db="EMBL/GenBank/DDBJ databases">
        <title>The genome of Pseudoloma neurophilia, a relevant intracellular parasite of the zebrafish.</title>
        <authorList>
            <person name="Ndikumana S."/>
            <person name="Pelin A."/>
            <person name="Sanders J."/>
            <person name="Corradi N."/>
        </authorList>
    </citation>
    <scope>NUCLEOTIDE SEQUENCE [LARGE SCALE GENOMIC DNA]</scope>
    <source>
        <strain evidence="13 14">MK1</strain>
    </source>
</reference>
<dbReference type="Proteomes" id="UP000051530">
    <property type="component" value="Unassembled WGS sequence"/>
</dbReference>
<comment type="similarity">
    <text evidence="2">Belongs to the class-II aminoacyl-tRNA synthetase family.</text>
</comment>
<comment type="caution">
    <text evidence="13">The sequence shown here is derived from an EMBL/GenBank/DDBJ whole genome shotgun (WGS) entry which is preliminary data.</text>
</comment>
<keyword evidence="14" id="KW-1185">Reference proteome</keyword>
<evidence type="ECO:0000256" key="6">
    <source>
        <dbReference type="ARBA" id="ARBA00022741"/>
    </source>
</evidence>
<dbReference type="SUPFAM" id="SSF50249">
    <property type="entry name" value="Nucleic acid-binding proteins"/>
    <property type="match status" value="1"/>
</dbReference>
<feature type="domain" description="Aminoacyl-transfer RNA synthetases class-II family profile" evidence="12">
    <location>
        <begin position="141"/>
        <end position="438"/>
    </location>
</feature>
<keyword evidence="8" id="KW-0648">Protein biosynthesis</keyword>
<evidence type="ECO:0000256" key="4">
    <source>
        <dbReference type="ARBA" id="ARBA00022490"/>
    </source>
</evidence>
<protein>
    <recommendedName>
        <fullName evidence="3">asparagine--tRNA ligase</fullName>
        <ecNumber evidence="3">6.1.1.22</ecNumber>
    </recommendedName>
    <alternativeName>
        <fullName evidence="10">Asparaginyl-tRNA synthetase</fullName>
    </alternativeName>
</protein>
<evidence type="ECO:0000256" key="5">
    <source>
        <dbReference type="ARBA" id="ARBA00022598"/>
    </source>
</evidence>
<proteinExistence type="inferred from homology"/>
<sequence length="446" mass="51915">MTEEIALSNLNVSEYEKKPLKELTLKDKDKKLEVFGWVLSSRQVGKKGVFIDLYAHFKTIKCVYFPETETAQTISPWSSITVYGEVKENFTEDKFDFEFNVKKLKIHSIAPSFPINKDTQAFQKLELGHLYMRMPERMLFLRARSYLMQCFREFFFKEDCIEISPPTFVGTQVEGGSTLFKLDYFGKDAFLTQSSQLYLESVVPVCMKAFCMVNSYRAEKSHTTRHLTEYLHVEAELADIKFENLLCFIENMVHFVSTKFYEKFSEEIKEIYGEDFQFVKFDKPFKRLEYKDAIEFLKSTGYTKETGIPFELGDDIPDAAEVYICEKYGNNTPVFLTNFLTCHKPFYMKFSEDPKYTESVDLLWPYLGEVVGGSMRKESKEELVEALKAEGLNLEDYTFYLDLAEYGAHSKGGFGLGFERLLMGLMRYKNVNAACLYPRFVTRCNP</sequence>
<gene>
    <name evidence="13" type="ORF">M153_15470001139</name>
</gene>
<keyword evidence="9 13" id="KW-0030">Aminoacyl-tRNA synthetase</keyword>
<accession>A0A0R0M147</accession>
<evidence type="ECO:0000256" key="10">
    <source>
        <dbReference type="ARBA" id="ARBA00029886"/>
    </source>
</evidence>
<evidence type="ECO:0000256" key="9">
    <source>
        <dbReference type="ARBA" id="ARBA00023146"/>
    </source>
</evidence>
<dbReference type="InterPro" id="IPR012340">
    <property type="entry name" value="NA-bd_OB-fold"/>
</dbReference>
<dbReference type="Gene3D" id="3.30.930.10">
    <property type="entry name" value="Bira Bifunctional Protein, Domain 2"/>
    <property type="match status" value="1"/>
</dbReference>
<dbReference type="SUPFAM" id="SSF55681">
    <property type="entry name" value="Class II aaRS and biotin synthetases"/>
    <property type="match status" value="1"/>
</dbReference>
<dbReference type="GO" id="GO:0005524">
    <property type="term" value="F:ATP binding"/>
    <property type="evidence" value="ECO:0007669"/>
    <property type="project" value="UniProtKB-KW"/>
</dbReference>
<keyword evidence="4" id="KW-0963">Cytoplasm</keyword>
<dbReference type="Pfam" id="PF00152">
    <property type="entry name" value="tRNA-synt_2"/>
    <property type="match status" value="1"/>
</dbReference>
<evidence type="ECO:0000256" key="11">
    <source>
        <dbReference type="ARBA" id="ARBA00047844"/>
    </source>
</evidence>
<dbReference type="PRINTS" id="PR01042">
    <property type="entry name" value="TRNASYNTHASP"/>
</dbReference>